<protein>
    <submittedName>
        <fullName evidence="2">(northern house mosquito) hypothetical protein</fullName>
    </submittedName>
</protein>
<feature type="region of interest" description="Disordered" evidence="1">
    <location>
        <begin position="1"/>
        <end position="31"/>
    </location>
</feature>
<organism evidence="2">
    <name type="scientific">Culex pipiens</name>
    <name type="common">House mosquito</name>
    <dbReference type="NCBI Taxonomy" id="7175"/>
    <lineage>
        <taxon>Eukaryota</taxon>
        <taxon>Metazoa</taxon>
        <taxon>Ecdysozoa</taxon>
        <taxon>Arthropoda</taxon>
        <taxon>Hexapoda</taxon>
        <taxon>Insecta</taxon>
        <taxon>Pterygota</taxon>
        <taxon>Neoptera</taxon>
        <taxon>Endopterygota</taxon>
        <taxon>Diptera</taxon>
        <taxon>Nematocera</taxon>
        <taxon>Culicoidea</taxon>
        <taxon>Culicidae</taxon>
        <taxon>Culicinae</taxon>
        <taxon>Culicini</taxon>
        <taxon>Culex</taxon>
        <taxon>Culex</taxon>
    </lineage>
</organism>
<reference evidence="2" key="1">
    <citation type="submission" date="2021-05" db="EMBL/GenBank/DDBJ databases">
        <authorList>
            <person name="Alioto T."/>
            <person name="Alioto T."/>
            <person name="Gomez Garrido J."/>
        </authorList>
    </citation>
    <scope>NUCLEOTIDE SEQUENCE</scope>
</reference>
<dbReference type="EMBL" id="HBUE01087062">
    <property type="protein sequence ID" value="CAG6479857.1"/>
    <property type="molecule type" value="Transcribed_RNA"/>
</dbReference>
<name>A0A8D8BUW3_CULPI</name>
<evidence type="ECO:0000313" key="2">
    <source>
        <dbReference type="EMBL" id="CAG6479857.1"/>
    </source>
</evidence>
<proteinExistence type="predicted"/>
<sequence>MANSSNATQIQLNRSIPRRSSSRSEDLRVEAATSTGVTLADLYAKRYDYSSWESQVEHLLPTSSPAEYDDIGVNVAKRLEEFSGERGHGKGTPPYRILT</sequence>
<evidence type="ECO:0000256" key="1">
    <source>
        <dbReference type="SAM" id="MobiDB-lite"/>
    </source>
</evidence>
<dbReference type="AlphaFoldDB" id="A0A8D8BUW3"/>
<accession>A0A8D8BUW3</accession>
<feature type="compositionally biased region" description="Polar residues" evidence="1">
    <location>
        <begin position="1"/>
        <end position="13"/>
    </location>
</feature>